<feature type="domain" description="Tyr recombinase" evidence="5">
    <location>
        <begin position="155"/>
        <end position="327"/>
    </location>
</feature>
<name>A0ABQ5UYK2_9PROT</name>
<evidence type="ECO:0000256" key="4">
    <source>
        <dbReference type="ARBA" id="ARBA00023172"/>
    </source>
</evidence>
<evidence type="ECO:0000313" key="7">
    <source>
        <dbReference type="Proteomes" id="UP001161390"/>
    </source>
</evidence>
<evidence type="ECO:0000256" key="3">
    <source>
        <dbReference type="ARBA" id="ARBA00023125"/>
    </source>
</evidence>
<dbReference type="InterPro" id="IPR013762">
    <property type="entry name" value="Integrase-like_cat_sf"/>
</dbReference>
<gene>
    <name evidence="6" type="ORF">GCM10007854_13060</name>
</gene>
<evidence type="ECO:0000256" key="1">
    <source>
        <dbReference type="ARBA" id="ARBA00008857"/>
    </source>
</evidence>
<keyword evidence="3" id="KW-0238">DNA-binding</keyword>
<dbReference type="PROSITE" id="PS51898">
    <property type="entry name" value="TYR_RECOMBINASE"/>
    <property type="match status" value="1"/>
</dbReference>
<organism evidence="6 7">
    <name type="scientific">Algimonas porphyrae</name>
    <dbReference type="NCBI Taxonomy" id="1128113"/>
    <lineage>
        <taxon>Bacteria</taxon>
        <taxon>Pseudomonadati</taxon>
        <taxon>Pseudomonadota</taxon>
        <taxon>Alphaproteobacteria</taxon>
        <taxon>Maricaulales</taxon>
        <taxon>Robiginitomaculaceae</taxon>
        <taxon>Algimonas</taxon>
    </lineage>
</organism>
<dbReference type="Proteomes" id="UP001161390">
    <property type="component" value="Unassembled WGS sequence"/>
</dbReference>
<proteinExistence type="inferred from homology"/>
<dbReference type="SUPFAM" id="SSF56349">
    <property type="entry name" value="DNA breaking-rejoining enzymes"/>
    <property type="match status" value="1"/>
</dbReference>
<dbReference type="Pfam" id="PF00589">
    <property type="entry name" value="Phage_integrase"/>
    <property type="match status" value="1"/>
</dbReference>
<dbReference type="PANTHER" id="PTHR30349">
    <property type="entry name" value="PHAGE INTEGRASE-RELATED"/>
    <property type="match status" value="1"/>
</dbReference>
<reference evidence="6" key="1">
    <citation type="journal article" date="2014" name="Int. J. Syst. Evol. Microbiol.">
        <title>Complete genome of a new Firmicutes species belonging to the dominant human colonic microbiota ('Ruminococcus bicirculans') reveals two chromosomes and a selective capacity to utilize plant glucans.</title>
        <authorList>
            <consortium name="NISC Comparative Sequencing Program"/>
            <person name="Wegmann U."/>
            <person name="Louis P."/>
            <person name="Goesmann A."/>
            <person name="Henrissat B."/>
            <person name="Duncan S.H."/>
            <person name="Flint H.J."/>
        </authorList>
    </citation>
    <scope>NUCLEOTIDE SEQUENCE</scope>
    <source>
        <strain evidence="6">NBRC 108216</strain>
    </source>
</reference>
<evidence type="ECO:0000256" key="2">
    <source>
        <dbReference type="ARBA" id="ARBA00022908"/>
    </source>
</evidence>
<reference evidence="6" key="2">
    <citation type="submission" date="2023-01" db="EMBL/GenBank/DDBJ databases">
        <title>Draft genome sequence of Algimonas porphyrae strain NBRC 108216.</title>
        <authorList>
            <person name="Sun Q."/>
            <person name="Mori K."/>
        </authorList>
    </citation>
    <scope>NUCLEOTIDE SEQUENCE</scope>
    <source>
        <strain evidence="6">NBRC 108216</strain>
    </source>
</reference>
<comment type="caution">
    <text evidence="6">The sequence shown here is derived from an EMBL/GenBank/DDBJ whole genome shotgun (WGS) entry which is preliminary data.</text>
</comment>
<dbReference type="EMBL" id="BSNJ01000002">
    <property type="protein sequence ID" value="GLQ20351.1"/>
    <property type="molecule type" value="Genomic_DNA"/>
</dbReference>
<dbReference type="Gene3D" id="1.10.443.10">
    <property type="entry name" value="Intergrase catalytic core"/>
    <property type="match status" value="1"/>
</dbReference>
<protein>
    <recommendedName>
        <fullName evidence="5">Tyr recombinase domain-containing protein</fullName>
    </recommendedName>
</protein>
<dbReference type="CDD" id="cd00796">
    <property type="entry name" value="INT_Rci_Hp1_C"/>
    <property type="match status" value="1"/>
</dbReference>
<dbReference type="PANTHER" id="PTHR30349:SF41">
    <property type="entry name" value="INTEGRASE_RECOMBINASE PROTEIN MJ0367-RELATED"/>
    <property type="match status" value="1"/>
</dbReference>
<accession>A0ABQ5UYK2</accession>
<keyword evidence="2" id="KW-0229">DNA integration</keyword>
<keyword evidence="4" id="KW-0233">DNA recombination</keyword>
<dbReference type="InterPro" id="IPR050090">
    <property type="entry name" value="Tyrosine_recombinase_XerCD"/>
</dbReference>
<comment type="similarity">
    <text evidence="1">Belongs to the 'phage' integrase family.</text>
</comment>
<dbReference type="InterPro" id="IPR011010">
    <property type="entry name" value="DNA_brk_join_enz"/>
</dbReference>
<keyword evidence="7" id="KW-1185">Reference proteome</keyword>
<evidence type="ECO:0000259" key="5">
    <source>
        <dbReference type="PROSITE" id="PS51898"/>
    </source>
</evidence>
<evidence type="ECO:0000313" key="6">
    <source>
        <dbReference type="EMBL" id="GLQ20351.1"/>
    </source>
</evidence>
<sequence length="347" mass="39237">MPLKISKRQGSGIYRIRGTVYGERVDQSARTRSKVEAKREAKRIETEITARHFAPPEPDPEPEGYTFADAVVSYLESGRGAPYDLEPVIMLLADEPLDAITQGTIDKKAIEGWPDAKISTRLRSFYAPVSAILTYAQGERMMADYRIKMPKPEKSAVNWRTPAEAEAIIEAMGPLGPFTTFLFGTGCRVGEACELRWRDVSPDGQRVTFWVTKSVSRSFDLCRRTRAALPARRDRDHHVWLNSRGQPWSQTGTPPAYSGPRNAMLRACQRHDLPRTTPHTSRHSWASWHYATVGKTMALMEDGGWGSLALVQRYTHLGSEDLKDEVKRFGWRDFGQSLGNEDKRKVR</sequence>
<dbReference type="InterPro" id="IPR002104">
    <property type="entry name" value="Integrase_catalytic"/>
</dbReference>